<keyword evidence="2" id="KW-1185">Reference proteome</keyword>
<evidence type="ECO:0000313" key="1">
    <source>
        <dbReference type="EMBL" id="OEL30343.1"/>
    </source>
</evidence>
<dbReference type="EMBL" id="LWDX02025866">
    <property type="protein sequence ID" value="OEL30343.1"/>
    <property type="molecule type" value="Genomic_DNA"/>
</dbReference>
<sequence length="260" mass="28676">LVCNVTVHYTVRRLGGGGLAEAAVCAKPARTRASESEQHLTDDPSGFLDYDQTRRMACRLFTRLPGLHGLDLSPSNWYVFTPDVIATNILRTVHDNENKGLCGGHYRFTVSMDIEVRLVFSEPKALIRYCSEEVRQTLDPATSNPCGVCLDDLMSSSRTLPVRPSPPLCKRLRGLDLSTSNWDILRPDTIATSFLQIVQANHDRGLCGGHYRFAVDMDATVTLVFSEPEALLRYCGEEVTQVVVNPAIGDRCGICSDDAV</sequence>
<reference evidence="1 2" key="1">
    <citation type="submission" date="2016-09" db="EMBL/GenBank/DDBJ databases">
        <title>The draft genome of Dichanthelium oligosanthes: A C3 panicoid grass species.</title>
        <authorList>
            <person name="Studer A.J."/>
            <person name="Schnable J.C."/>
            <person name="Brutnell T.P."/>
        </authorList>
    </citation>
    <scope>NUCLEOTIDE SEQUENCE [LARGE SCALE GENOMIC DNA]</scope>
    <source>
        <strain evidence="2">cv. Kellogg 1175</strain>
        <tissue evidence="1">Leaf</tissue>
    </source>
</reference>
<name>A0A1E5VYY3_9POAL</name>
<feature type="non-terminal residue" evidence="1">
    <location>
        <position position="1"/>
    </location>
</feature>
<comment type="caution">
    <text evidence="1">The sequence shown here is derived from an EMBL/GenBank/DDBJ whole genome shotgun (WGS) entry which is preliminary data.</text>
</comment>
<dbReference type="Proteomes" id="UP000095767">
    <property type="component" value="Unassembled WGS sequence"/>
</dbReference>
<proteinExistence type="predicted"/>
<evidence type="ECO:0000313" key="2">
    <source>
        <dbReference type="Proteomes" id="UP000095767"/>
    </source>
</evidence>
<dbReference type="AlphaFoldDB" id="A0A1E5VYY3"/>
<accession>A0A1E5VYY3</accession>
<dbReference type="OrthoDB" id="661041at2759"/>
<gene>
    <name evidence="1" type="ORF">BAE44_0008639</name>
</gene>
<organism evidence="1 2">
    <name type="scientific">Dichanthelium oligosanthes</name>
    <dbReference type="NCBI Taxonomy" id="888268"/>
    <lineage>
        <taxon>Eukaryota</taxon>
        <taxon>Viridiplantae</taxon>
        <taxon>Streptophyta</taxon>
        <taxon>Embryophyta</taxon>
        <taxon>Tracheophyta</taxon>
        <taxon>Spermatophyta</taxon>
        <taxon>Magnoliopsida</taxon>
        <taxon>Liliopsida</taxon>
        <taxon>Poales</taxon>
        <taxon>Poaceae</taxon>
        <taxon>PACMAD clade</taxon>
        <taxon>Panicoideae</taxon>
        <taxon>Panicodae</taxon>
        <taxon>Paniceae</taxon>
        <taxon>Dichantheliinae</taxon>
        <taxon>Dichanthelium</taxon>
    </lineage>
</organism>
<protein>
    <submittedName>
        <fullName evidence="1">Uncharacterized protein</fullName>
    </submittedName>
</protein>